<accession>A0A1W2KDR9</accession>
<dbReference type="KEGG" id="vg:40116870"/>
<sequence>MDYGPMVAGTDPSVPLAPTLGAFLRNSDVEKVPRWAEVIGASGFTDESNMYEVIFHPNVIVRIELMQAASAFIEAAKNGA</sequence>
<protein>
    <submittedName>
        <fullName evidence="1">Putative host attachment protein</fullName>
    </submittedName>
</protein>
<dbReference type="GeneID" id="40116870"/>
<organism evidence="1 2">
    <name type="scientific">Pseudomonas phage phiYY</name>
    <dbReference type="NCBI Taxonomy" id="1852644"/>
    <lineage>
        <taxon>Viruses</taxon>
        <taxon>Riboviria</taxon>
        <taxon>Orthornavirae</taxon>
        <taxon>Duplornaviricota</taxon>
        <taxon>Vidaverviricetes</taxon>
        <taxon>Mindivirales</taxon>
        <taxon>Cystoviridae</taxon>
        <taxon>Gammacystovirus</taxon>
        <taxon>Gammacystovirus phiYY</taxon>
        <taxon>Cystovirus phiYY</taxon>
    </lineage>
</organism>
<dbReference type="Proteomes" id="UP000240302">
    <property type="component" value="Genome"/>
</dbReference>
<gene>
    <name evidence="1" type="ORF">phiYY_sM2</name>
</gene>
<proteinExistence type="predicted"/>
<name>A0A1W2KDR9_9VIRU</name>
<dbReference type="RefSeq" id="YP_009618385.1">
    <property type="nucleotide sequence ID" value="NC_042072.1"/>
</dbReference>
<evidence type="ECO:0000313" key="2">
    <source>
        <dbReference type="Proteomes" id="UP000240302"/>
    </source>
</evidence>
<reference evidence="1 2" key="1">
    <citation type="journal article" date="2016" name="Sci. Rep.">
        <title>Characterization of the first double-stranded RNA bacteriophage infecting Pseudomonas aeruginosa.</title>
        <authorList>
            <person name="Yang Y."/>
            <person name="Lu S."/>
            <person name="Shen W."/>
            <person name="Zhao X."/>
            <person name="Shen M."/>
            <person name="Tan Y."/>
            <person name="Li G."/>
            <person name="Li M."/>
            <person name="Wang J."/>
            <person name="Hu F."/>
            <person name="Le S."/>
        </authorList>
    </citation>
    <scope>NUCLEOTIDE SEQUENCE [LARGE SCALE GENOMIC DNA]</scope>
</reference>
<keyword evidence="2" id="KW-1185">Reference proteome</keyword>
<dbReference type="EMBL" id="KX074202">
    <property type="protein sequence ID" value="ANM47309.1"/>
    <property type="molecule type" value="Genomic_RNA"/>
</dbReference>
<evidence type="ECO:0000313" key="1">
    <source>
        <dbReference type="EMBL" id="ANM47309.1"/>
    </source>
</evidence>